<dbReference type="GO" id="GO:0003924">
    <property type="term" value="F:GTPase activity"/>
    <property type="evidence" value="ECO:0007669"/>
    <property type="project" value="UniProtKB-UniRule"/>
</dbReference>
<evidence type="ECO:0000256" key="8">
    <source>
        <dbReference type="ARBA" id="ARBA00022927"/>
    </source>
</evidence>
<feature type="compositionally biased region" description="Low complexity" evidence="14">
    <location>
        <begin position="102"/>
        <end position="117"/>
    </location>
</feature>
<evidence type="ECO:0000256" key="9">
    <source>
        <dbReference type="ARBA" id="ARBA00023134"/>
    </source>
</evidence>
<feature type="domain" description="SRP54-type proteins GTP-binding" evidence="16">
    <location>
        <begin position="212"/>
        <end position="403"/>
    </location>
</feature>
<dbReference type="GO" id="GO:0005525">
    <property type="term" value="F:GTP binding"/>
    <property type="evidence" value="ECO:0007669"/>
    <property type="project" value="UniProtKB-UniRule"/>
</dbReference>
<keyword evidence="17" id="KW-0966">Cell projection</keyword>
<dbReference type="InterPro" id="IPR020006">
    <property type="entry name" value="FlhF"/>
</dbReference>
<evidence type="ECO:0000256" key="5">
    <source>
        <dbReference type="ARBA" id="ARBA00022475"/>
    </source>
</evidence>
<evidence type="ECO:0000259" key="15">
    <source>
        <dbReference type="SMART" id="SM00382"/>
    </source>
</evidence>
<evidence type="ECO:0000256" key="6">
    <source>
        <dbReference type="ARBA" id="ARBA00022741"/>
    </source>
</evidence>
<keyword evidence="8" id="KW-0653">Protein transport</keyword>
<dbReference type="InterPro" id="IPR027417">
    <property type="entry name" value="P-loop_NTPase"/>
</dbReference>
<dbReference type="GO" id="GO:0005047">
    <property type="term" value="F:signal recognition particle binding"/>
    <property type="evidence" value="ECO:0007669"/>
    <property type="project" value="TreeGrafter"/>
</dbReference>
<feature type="domain" description="AAA+ ATPase" evidence="15">
    <location>
        <begin position="211"/>
        <end position="366"/>
    </location>
</feature>
<evidence type="ECO:0000256" key="7">
    <source>
        <dbReference type="ARBA" id="ARBA00022795"/>
    </source>
</evidence>
<keyword evidence="10" id="KW-0472">Membrane</keyword>
<dbReference type="InterPro" id="IPR047040">
    <property type="entry name" value="FlhF__GTPase_dom"/>
</dbReference>
<dbReference type="Proteomes" id="UP000095342">
    <property type="component" value="Chromosome"/>
</dbReference>
<evidence type="ECO:0000313" key="17">
    <source>
        <dbReference type="EMBL" id="AOV16644.1"/>
    </source>
</evidence>
<reference evidence="17 18" key="1">
    <citation type="submission" date="2016-09" db="EMBL/GenBank/DDBJ databases">
        <title>Acidihalobacter prosperus V6 (DSM14174).</title>
        <authorList>
            <person name="Khaleque H.N."/>
            <person name="Ramsay J.P."/>
            <person name="Murphy R.J.T."/>
            <person name="Kaksonen A.H."/>
            <person name="Boxall N.J."/>
            <person name="Watkin E.L.J."/>
        </authorList>
    </citation>
    <scope>NUCLEOTIDE SEQUENCE [LARGE SCALE GENOMIC DNA]</scope>
    <source>
        <strain evidence="17 18">V6</strain>
    </source>
</reference>
<name>A0A1D8K6R4_9GAMM</name>
<dbReference type="GO" id="GO:0006614">
    <property type="term" value="P:SRP-dependent cotranslational protein targeting to membrane"/>
    <property type="evidence" value="ECO:0007669"/>
    <property type="project" value="UniProtKB-UniRule"/>
</dbReference>
<keyword evidence="7" id="KW-1005">Bacterial flagellum biogenesis</keyword>
<comment type="function">
    <text evidence="12">Necessary for flagellar biosynthesis. May be involved in translocation of the flagellum.</text>
</comment>
<keyword evidence="11" id="KW-1006">Bacterial flagellum protein export</keyword>
<evidence type="ECO:0000259" key="16">
    <source>
        <dbReference type="SMART" id="SM00962"/>
    </source>
</evidence>
<evidence type="ECO:0000256" key="4">
    <source>
        <dbReference type="ARBA" id="ARBA00022448"/>
    </source>
</evidence>
<comment type="subcellular location">
    <subcellularLocation>
        <location evidence="1">Cell membrane</location>
        <topology evidence="1">Peripheral membrane protein</topology>
        <orientation evidence="1">Cytoplasmic side</orientation>
    </subcellularLocation>
</comment>
<evidence type="ECO:0000256" key="2">
    <source>
        <dbReference type="ARBA" id="ARBA00008531"/>
    </source>
</evidence>
<keyword evidence="17" id="KW-0969">Cilium</keyword>
<dbReference type="EMBL" id="CP017448">
    <property type="protein sequence ID" value="AOV16644.1"/>
    <property type="molecule type" value="Genomic_DNA"/>
</dbReference>
<evidence type="ECO:0000256" key="10">
    <source>
        <dbReference type="ARBA" id="ARBA00023136"/>
    </source>
</evidence>
<dbReference type="AlphaFoldDB" id="A0A1D8K6R4"/>
<dbReference type="RefSeq" id="WP_070072233.1">
    <property type="nucleotide sequence ID" value="NZ_CP017448.1"/>
</dbReference>
<dbReference type="SMART" id="SM00382">
    <property type="entry name" value="AAA"/>
    <property type="match status" value="1"/>
</dbReference>
<keyword evidence="17" id="KW-0282">Flagellum</keyword>
<dbReference type="Gene3D" id="3.40.50.300">
    <property type="entry name" value="P-loop containing nucleotide triphosphate hydrolases"/>
    <property type="match status" value="1"/>
</dbReference>
<keyword evidence="18" id="KW-1185">Reference proteome</keyword>
<organism evidence="17 18">
    <name type="scientific">Acidihalobacter aeolianus</name>
    <dbReference type="NCBI Taxonomy" id="2792603"/>
    <lineage>
        <taxon>Bacteria</taxon>
        <taxon>Pseudomonadati</taxon>
        <taxon>Pseudomonadota</taxon>
        <taxon>Gammaproteobacteria</taxon>
        <taxon>Chromatiales</taxon>
        <taxon>Ectothiorhodospiraceae</taxon>
        <taxon>Acidihalobacter</taxon>
    </lineage>
</organism>
<proteinExistence type="inferred from homology"/>
<protein>
    <recommendedName>
        <fullName evidence="3 13">Flagellar biosynthesis protein FlhF</fullName>
    </recommendedName>
</protein>
<dbReference type="SMART" id="SM00962">
    <property type="entry name" value="SRP54"/>
    <property type="match status" value="1"/>
</dbReference>
<keyword evidence="5" id="KW-1003">Cell membrane</keyword>
<evidence type="ECO:0000256" key="13">
    <source>
        <dbReference type="NCBIfam" id="TIGR03499"/>
    </source>
</evidence>
<dbReference type="GO" id="GO:0005886">
    <property type="term" value="C:plasma membrane"/>
    <property type="evidence" value="ECO:0007669"/>
    <property type="project" value="UniProtKB-SubCell"/>
</dbReference>
<dbReference type="GO" id="GO:0015031">
    <property type="term" value="P:protein transport"/>
    <property type="evidence" value="ECO:0007669"/>
    <property type="project" value="UniProtKB-KW"/>
</dbReference>
<sequence length="431" mass="46334">MKIKRFVASEMRQAIRLVRDELGADAVILSSRRVEDGIELVAAVDFDAEWIAGEARQTTPVTSPEVRMPEHSAADGLSQETAAGPIAATPAPTLAPAPAPAPAQAQAQAGADSAGGHADARTVAALQRELASMRGLLEEQLSQLTWREFAREHPRRAEVVRHFEQLGLDPDLAREIAENVNLANGDREAWREALLGLGRRLRVGGDEIVQFGGVIALVGPTGVGKTTTLAKLAARYIIRHGRGRVALVNTDTYRIGAQAQLNTLGQLLGVPVYQAEDKEDLAKIIEGQGDKRLVLIDTPGVAPRDGRLAEELQSLAGIEGLRLYLVLAANAARDVLGETLRRFGRVPLAGAILSKFDEAEALGPPLSALVRAGLPLTYLGTGQRVAEDLETARVQRIVSHALALSKRREREPEHAGGRSVNLRNQRYAYNG</sequence>
<evidence type="ECO:0000313" key="18">
    <source>
        <dbReference type="Proteomes" id="UP000095342"/>
    </source>
</evidence>
<evidence type="ECO:0000256" key="3">
    <source>
        <dbReference type="ARBA" id="ARBA00014919"/>
    </source>
</evidence>
<feature type="region of interest" description="Disordered" evidence="14">
    <location>
        <begin position="56"/>
        <end position="120"/>
    </location>
</feature>
<dbReference type="InterPro" id="IPR003593">
    <property type="entry name" value="AAA+_ATPase"/>
</dbReference>
<dbReference type="PANTHER" id="PTHR43134">
    <property type="entry name" value="SIGNAL RECOGNITION PARTICLE RECEPTOR SUBUNIT ALPHA"/>
    <property type="match status" value="1"/>
</dbReference>
<evidence type="ECO:0000256" key="12">
    <source>
        <dbReference type="ARBA" id="ARBA00025337"/>
    </source>
</evidence>
<dbReference type="KEGG" id="aaeo:BJI67_05810"/>
<accession>A0A1D8K6R4</accession>
<keyword evidence="4" id="KW-0813">Transport</keyword>
<keyword evidence="9" id="KW-0342">GTP-binding</keyword>
<dbReference type="CDD" id="cd17873">
    <property type="entry name" value="FlhF"/>
    <property type="match status" value="1"/>
</dbReference>
<keyword evidence="6" id="KW-0547">Nucleotide-binding</keyword>
<dbReference type="InterPro" id="IPR000897">
    <property type="entry name" value="SRP54_GTPase_dom"/>
</dbReference>
<comment type="similarity">
    <text evidence="2">Belongs to the GTP-binding SRP family.</text>
</comment>
<dbReference type="SUPFAM" id="SSF52540">
    <property type="entry name" value="P-loop containing nucleoside triphosphate hydrolases"/>
    <property type="match status" value="1"/>
</dbReference>
<dbReference type="FunFam" id="3.40.50.300:FF:000695">
    <property type="entry name" value="Flagellar biosynthesis regulator FlhF"/>
    <property type="match status" value="1"/>
</dbReference>
<evidence type="ECO:0000256" key="14">
    <source>
        <dbReference type="SAM" id="MobiDB-lite"/>
    </source>
</evidence>
<evidence type="ECO:0000256" key="11">
    <source>
        <dbReference type="ARBA" id="ARBA00023225"/>
    </source>
</evidence>
<feature type="compositionally biased region" description="Low complexity" evidence="14">
    <location>
        <begin position="81"/>
        <end position="92"/>
    </location>
</feature>
<gene>
    <name evidence="17" type="ORF">BJI67_05810</name>
</gene>
<evidence type="ECO:0000256" key="1">
    <source>
        <dbReference type="ARBA" id="ARBA00004413"/>
    </source>
</evidence>
<dbReference type="Pfam" id="PF00448">
    <property type="entry name" value="SRP54"/>
    <property type="match status" value="1"/>
</dbReference>
<dbReference type="GO" id="GO:0044781">
    <property type="term" value="P:bacterial-type flagellum organization"/>
    <property type="evidence" value="ECO:0007669"/>
    <property type="project" value="UniProtKB-UniRule"/>
</dbReference>
<dbReference type="PANTHER" id="PTHR43134:SF3">
    <property type="entry name" value="FLAGELLAR BIOSYNTHESIS PROTEIN FLHF"/>
    <property type="match status" value="1"/>
</dbReference>
<dbReference type="NCBIfam" id="TIGR03499">
    <property type="entry name" value="FlhF"/>
    <property type="match status" value="1"/>
</dbReference>